<organism evidence="13 14">
    <name type="scientific">Rhodovarius crocodyli</name>
    <dbReference type="NCBI Taxonomy" id="1979269"/>
    <lineage>
        <taxon>Bacteria</taxon>
        <taxon>Pseudomonadati</taxon>
        <taxon>Pseudomonadota</taxon>
        <taxon>Alphaproteobacteria</taxon>
        <taxon>Acetobacterales</taxon>
        <taxon>Roseomonadaceae</taxon>
        <taxon>Rhodovarius</taxon>
    </lineage>
</organism>
<keyword evidence="7 10" id="KW-0560">Oxidoreductase</keyword>
<dbReference type="Gene3D" id="3.40.50.720">
    <property type="entry name" value="NAD(P)-binding Rossmann-like Domain"/>
    <property type="match status" value="1"/>
</dbReference>
<dbReference type="InterPro" id="IPR013752">
    <property type="entry name" value="KPA_reductase"/>
</dbReference>
<evidence type="ECO:0000256" key="5">
    <source>
        <dbReference type="ARBA" id="ARBA00022655"/>
    </source>
</evidence>
<dbReference type="Pfam" id="PF02558">
    <property type="entry name" value="ApbA"/>
    <property type="match status" value="1"/>
</dbReference>
<evidence type="ECO:0000259" key="12">
    <source>
        <dbReference type="Pfam" id="PF08546"/>
    </source>
</evidence>
<dbReference type="Pfam" id="PF08546">
    <property type="entry name" value="ApbA_C"/>
    <property type="match status" value="1"/>
</dbReference>
<dbReference type="InterPro" id="IPR036291">
    <property type="entry name" value="NAD(P)-bd_dom_sf"/>
</dbReference>
<keyword evidence="5 10" id="KW-0566">Pantothenate biosynthesis</keyword>
<dbReference type="InterPro" id="IPR013332">
    <property type="entry name" value="KPR_N"/>
</dbReference>
<dbReference type="Gene3D" id="1.10.1040.10">
    <property type="entry name" value="N-(1-d-carboxylethyl)-l-norvaline Dehydrogenase, domain 2"/>
    <property type="match status" value="1"/>
</dbReference>
<evidence type="ECO:0000256" key="7">
    <source>
        <dbReference type="ARBA" id="ARBA00023002"/>
    </source>
</evidence>
<dbReference type="InterPro" id="IPR008927">
    <property type="entry name" value="6-PGluconate_DH-like_C_sf"/>
</dbReference>
<dbReference type="SUPFAM" id="SSF51735">
    <property type="entry name" value="NAD(P)-binding Rossmann-fold domains"/>
    <property type="match status" value="1"/>
</dbReference>
<dbReference type="GO" id="GO:0008677">
    <property type="term" value="F:2-dehydropantoate 2-reductase activity"/>
    <property type="evidence" value="ECO:0007669"/>
    <property type="project" value="UniProtKB-EC"/>
</dbReference>
<comment type="caution">
    <text evidence="13">The sequence shown here is derived from an EMBL/GenBank/DDBJ whole genome shotgun (WGS) entry which is preliminary data.</text>
</comment>
<evidence type="ECO:0000259" key="11">
    <source>
        <dbReference type="Pfam" id="PF02558"/>
    </source>
</evidence>
<dbReference type="AlphaFoldDB" id="A0A437MED8"/>
<sequence>MRIAIMGAGAVGGYVGAHMVAAGHDVVFIDAWQAHVDAIRDQGLTIRHLRDVPDLTVQAQAVTDVSRARGPFDIAFISVKSYDTVASTAAIAPLLAKDGFVVSLQNGLNEDAIASVVGADRVLGAIASSITVELVGPGLVRRASGKQGAAHTVFRVGEMTGGASDRARQVGKLLELSDSTTVTDSLLDERWTKLIINAMGNGIAAATGLVSRDAVADDRIRGVSARLGSEAVRVAQGLGRHLGEILHLDPETIARAGEGDPEAKATFDAQRLADTQKPGGGAHLPSMGQDIAKGRRTEIEFLNGLVVTRGRELGIPTPVNAALVEVVKKVEAGQVPPAPDLIWSLA</sequence>
<dbReference type="InterPro" id="IPR003710">
    <property type="entry name" value="ApbA"/>
</dbReference>
<evidence type="ECO:0000256" key="8">
    <source>
        <dbReference type="ARBA" id="ARBA00032024"/>
    </source>
</evidence>
<evidence type="ECO:0000256" key="3">
    <source>
        <dbReference type="ARBA" id="ARBA00013014"/>
    </source>
</evidence>
<comment type="similarity">
    <text evidence="2 10">Belongs to the ketopantoate reductase family.</text>
</comment>
<dbReference type="GO" id="GO:0050661">
    <property type="term" value="F:NADP binding"/>
    <property type="evidence" value="ECO:0007669"/>
    <property type="project" value="TreeGrafter"/>
</dbReference>
<dbReference type="PANTHER" id="PTHR43765:SF2">
    <property type="entry name" value="2-DEHYDROPANTOATE 2-REDUCTASE"/>
    <property type="match status" value="1"/>
</dbReference>
<reference evidence="13 14" key="1">
    <citation type="submission" date="2019-01" db="EMBL/GenBank/DDBJ databases">
        <authorList>
            <person name="Chen W.-M."/>
        </authorList>
    </citation>
    <scope>NUCLEOTIDE SEQUENCE [LARGE SCALE GENOMIC DNA]</scope>
    <source>
        <strain evidence="13 14">CCP-6</strain>
    </source>
</reference>
<comment type="function">
    <text evidence="10">Catalyzes the NADPH-dependent reduction of ketopantoate into pantoic acid.</text>
</comment>
<evidence type="ECO:0000256" key="1">
    <source>
        <dbReference type="ARBA" id="ARBA00004994"/>
    </source>
</evidence>
<feature type="domain" description="Ketopantoate reductase N-terminal" evidence="11">
    <location>
        <begin position="3"/>
        <end position="144"/>
    </location>
</feature>
<evidence type="ECO:0000256" key="10">
    <source>
        <dbReference type="RuleBase" id="RU362068"/>
    </source>
</evidence>
<protein>
    <recommendedName>
        <fullName evidence="4 10">2-dehydropantoate 2-reductase</fullName>
        <ecNumber evidence="3 10">1.1.1.169</ecNumber>
    </recommendedName>
    <alternativeName>
        <fullName evidence="8 10">Ketopantoate reductase</fullName>
    </alternativeName>
</protein>
<dbReference type="EC" id="1.1.1.169" evidence="3 10"/>
<dbReference type="InterPro" id="IPR050838">
    <property type="entry name" value="Ketopantoate_reductase"/>
</dbReference>
<dbReference type="OrthoDB" id="247668at2"/>
<comment type="catalytic activity">
    <reaction evidence="9 10">
        <text>(R)-pantoate + NADP(+) = 2-dehydropantoate + NADPH + H(+)</text>
        <dbReference type="Rhea" id="RHEA:16233"/>
        <dbReference type="ChEBI" id="CHEBI:11561"/>
        <dbReference type="ChEBI" id="CHEBI:15378"/>
        <dbReference type="ChEBI" id="CHEBI:15980"/>
        <dbReference type="ChEBI" id="CHEBI:57783"/>
        <dbReference type="ChEBI" id="CHEBI:58349"/>
        <dbReference type="EC" id="1.1.1.169"/>
    </reaction>
</comment>
<evidence type="ECO:0000256" key="6">
    <source>
        <dbReference type="ARBA" id="ARBA00022857"/>
    </source>
</evidence>
<dbReference type="RefSeq" id="WP_127787948.1">
    <property type="nucleotide sequence ID" value="NZ_SACL01000004.1"/>
</dbReference>
<dbReference type="NCBIfam" id="TIGR00745">
    <property type="entry name" value="apbA_panE"/>
    <property type="match status" value="1"/>
</dbReference>
<dbReference type="GO" id="GO:0015940">
    <property type="term" value="P:pantothenate biosynthetic process"/>
    <property type="evidence" value="ECO:0007669"/>
    <property type="project" value="UniProtKB-UniPathway"/>
</dbReference>
<proteinExistence type="inferred from homology"/>
<accession>A0A437MED8</accession>
<evidence type="ECO:0000313" key="14">
    <source>
        <dbReference type="Proteomes" id="UP000282957"/>
    </source>
</evidence>
<keyword evidence="14" id="KW-1185">Reference proteome</keyword>
<evidence type="ECO:0000256" key="9">
    <source>
        <dbReference type="ARBA" id="ARBA00048793"/>
    </source>
</evidence>
<dbReference type="UniPathway" id="UPA00028">
    <property type="reaction ID" value="UER00004"/>
</dbReference>
<keyword evidence="6 10" id="KW-0521">NADP</keyword>
<evidence type="ECO:0000313" key="13">
    <source>
        <dbReference type="EMBL" id="RVT96014.1"/>
    </source>
</evidence>
<dbReference type="GO" id="GO:0005737">
    <property type="term" value="C:cytoplasm"/>
    <property type="evidence" value="ECO:0007669"/>
    <property type="project" value="TreeGrafter"/>
</dbReference>
<gene>
    <name evidence="13" type="ORF">EOD42_12865</name>
</gene>
<dbReference type="InterPro" id="IPR013328">
    <property type="entry name" value="6PGD_dom2"/>
</dbReference>
<dbReference type="EMBL" id="SACL01000004">
    <property type="protein sequence ID" value="RVT96014.1"/>
    <property type="molecule type" value="Genomic_DNA"/>
</dbReference>
<feature type="domain" description="Ketopantoate reductase C-terminal" evidence="12">
    <location>
        <begin position="187"/>
        <end position="331"/>
    </location>
</feature>
<dbReference type="SUPFAM" id="SSF48179">
    <property type="entry name" value="6-phosphogluconate dehydrogenase C-terminal domain-like"/>
    <property type="match status" value="1"/>
</dbReference>
<comment type="pathway">
    <text evidence="1 10">Cofactor biosynthesis; (R)-pantothenate biosynthesis; (R)-pantoate from 3-methyl-2-oxobutanoate: step 2/2.</text>
</comment>
<name>A0A437MED8_9PROT</name>
<evidence type="ECO:0000256" key="2">
    <source>
        <dbReference type="ARBA" id="ARBA00007870"/>
    </source>
</evidence>
<dbReference type="PANTHER" id="PTHR43765">
    <property type="entry name" value="2-DEHYDROPANTOATE 2-REDUCTASE-RELATED"/>
    <property type="match status" value="1"/>
</dbReference>
<evidence type="ECO:0000256" key="4">
    <source>
        <dbReference type="ARBA" id="ARBA00019465"/>
    </source>
</evidence>
<dbReference type="Proteomes" id="UP000282957">
    <property type="component" value="Unassembled WGS sequence"/>
</dbReference>